<dbReference type="EMBL" id="LSMT01000411">
    <property type="protein sequence ID" value="PFX18438.1"/>
    <property type="molecule type" value="Genomic_DNA"/>
</dbReference>
<dbReference type="Proteomes" id="UP000225706">
    <property type="component" value="Unassembled WGS sequence"/>
</dbReference>
<feature type="compositionally biased region" description="Polar residues" evidence="1">
    <location>
        <begin position="786"/>
        <end position="800"/>
    </location>
</feature>
<sequence length="1290" mass="149854">MASHRYGELSGFDSGSLSERQDSMFDRYLDEMKPYVLRLPHKSERQRVALWIKKLCEPPGPGTSGRKNRNLYAQLLLHMVKRNLLEEPFTRRPEAGPLKTLPSYMSIYLDEPIHKRTASAELEEEFGHKPPDWLKEIPSSSGSALSDISGSITSTSSVGLRMRIYNISEKAFAQDWFNETHSLNISKADLIDLLRAATKNQLFQFDGALYEQTDGVAMGSPLGPLLANVFMCSIEENLERHGQLPRYYRRYVDDTLTVMPDRVTAGQFLDTLNSTHPSLQFTMEVEREGSLPFLGTELLNRAPKIESKVYIKRTNTGLLLHFQSHVDIKYKRSLVNTMVDRAYRLSSNWSFFFEECDRLRGVFHNLKYPKPLVETTIKRFVERRISSAEPCPSPDVPSETVRLVLPFKDQSSANHVKQQLNSLSSKLSVTVQPVFVSPKLDQQLKQHEIKPPIVNQQCVVYEFKCNLCDAGELPTTSGVNPVTGPRSTTYSTSSREEKNGYEVAPGFDQPLDEKRYKGRLSAGYPGSDDILESRYGGRISPPPRRRYESPSEYQHTDSGYPSTSPPSKTNQYNGFTKGISSLNGTLRDDHSFNRSSDREIELRTKMVEAKYHEDKLKLQQQHDVAVQKILDRKNMELEEVKSHYRNKITEMEATAKKQERKVSQLVREAQTMKEQRDAQLAELKTLAEQNGETVQHDFEKKLNDKVAEFEQEKFEMQNQHTQNIQELLDETNQRLQKMETEYNQQNGTTRLVIQELEARVQQLTQESEELQNSRSKLAKEKEELEQQTSSLSTELQEAKSSLSKMERDHSQAINEHKTVVKQLNKKTDSSMESMKQQHTAAIAKATDTIAELETQVNQLKQALQDAEFQRQRQLRELESTHKQEKLNLEHLHEKKIRGIQSELEQGEAESEKRMRKLENLVKEREDEIQKLSEAQKQQAQQAEHALEDFKSQVERNSGRMFDEMKAQMEKVEEDLARSKNLREKQAKEFSRQLDDLKIKHEKEIAEINIRHEQEKAQSLRAHHIERDSSLKEQEQEKEMQLEKLRQRILEHENQTRNRANKDAKTIAELEQQVRELREELIQANSTHKTQLMELSLLREEEKQTYKRQDENSQMKFKSQLEQQRLQLQREHSSEMEQILEKTNNRIKQMEEEYTTRSSKGQQVVETLEEEIKKLKEENNCTRTNLEKKLAQTTAKYEEEKASAKKHHSSISKSLQQDVETQKTMVRHLEKRIQQVELDAQEKDLEDTIESLRQQISVLQSRTRVLQEELDTRNQFSSSFNVSSVREQDES</sequence>
<proteinExistence type="predicted"/>
<evidence type="ECO:0000259" key="2">
    <source>
        <dbReference type="PROSITE" id="PS50878"/>
    </source>
</evidence>
<dbReference type="PANTHER" id="PTHR18871:SF2">
    <property type="entry name" value="CENTROSOMAL PROTEIN OF 112 KDA"/>
    <property type="match status" value="1"/>
</dbReference>
<dbReference type="STRING" id="50429.A0A2B4RQ45"/>
<evidence type="ECO:0000313" key="3">
    <source>
        <dbReference type="EMBL" id="PFX18438.1"/>
    </source>
</evidence>
<dbReference type="InterPro" id="IPR027831">
    <property type="entry name" value="DUF4485"/>
</dbReference>
<feature type="region of interest" description="Disordered" evidence="1">
    <location>
        <begin position="1196"/>
        <end position="1218"/>
    </location>
</feature>
<feature type="compositionally biased region" description="Polar residues" evidence="1">
    <location>
        <begin position="764"/>
        <end position="775"/>
    </location>
</feature>
<dbReference type="InterPro" id="IPR055310">
    <property type="entry name" value="CEP112"/>
</dbReference>
<comment type="caution">
    <text evidence="3">The sequence shown here is derived from an EMBL/GenBank/DDBJ whole genome shotgun (WGS) entry which is preliminary data.</text>
</comment>
<dbReference type="InterPro" id="IPR058912">
    <property type="entry name" value="HTH_animal"/>
</dbReference>
<protein>
    <submittedName>
        <fullName evidence="3">Centrosomal protein of 112 kDa</fullName>
    </submittedName>
</protein>
<dbReference type="Pfam" id="PF14846">
    <property type="entry name" value="DUF4485"/>
    <property type="match status" value="1"/>
</dbReference>
<feature type="compositionally biased region" description="Polar residues" evidence="1">
    <location>
        <begin position="556"/>
        <end position="584"/>
    </location>
</feature>
<keyword evidence="4" id="KW-1185">Reference proteome</keyword>
<gene>
    <name evidence="3" type="primary">CEP112</name>
    <name evidence="3" type="ORF">AWC38_SpisGene17211</name>
</gene>
<dbReference type="PANTHER" id="PTHR18871">
    <property type="entry name" value="CENTROSOMAL PROTEIN OF 112 KDA"/>
    <property type="match status" value="1"/>
</dbReference>
<organism evidence="3 4">
    <name type="scientific">Stylophora pistillata</name>
    <name type="common">Smooth cauliflower coral</name>
    <dbReference type="NCBI Taxonomy" id="50429"/>
    <lineage>
        <taxon>Eukaryota</taxon>
        <taxon>Metazoa</taxon>
        <taxon>Cnidaria</taxon>
        <taxon>Anthozoa</taxon>
        <taxon>Hexacorallia</taxon>
        <taxon>Scleractinia</taxon>
        <taxon>Astrocoeniina</taxon>
        <taxon>Pocilloporidae</taxon>
        <taxon>Stylophora</taxon>
    </lineage>
</organism>
<dbReference type="OrthoDB" id="78101at2759"/>
<dbReference type="InterPro" id="IPR000477">
    <property type="entry name" value="RT_dom"/>
</dbReference>
<accession>A0A2B4RQ45</accession>
<feature type="region of interest" description="Disordered" evidence="1">
    <location>
        <begin position="474"/>
        <end position="593"/>
    </location>
</feature>
<evidence type="ECO:0000313" key="4">
    <source>
        <dbReference type="Proteomes" id="UP000225706"/>
    </source>
</evidence>
<dbReference type="Pfam" id="PF26215">
    <property type="entry name" value="HTH_animal"/>
    <property type="match status" value="1"/>
</dbReference>
<reference evidence="4" key="1">
    <citation type="journal article" date="2017" name="bioRxiv">
        <title>Comparative analysis of the genomes of Stylophora pistillata and Acropora digitifera provides evidence for extensive differences between species of corals.</title>
        <authorList>
            <person name="Voolstra C.R."/>
            <person name="Li Y."/>
            <person name="Liew Y.J."/>
            <person name="Baumgarten S."/>
            <person name="Zoccola D."/>
            <person name="Flot J.-F."/>
            <person name="Tambutte S."/>
            <person name="Allemand D."/>
            <person name="Aranda M."/>
        </authorList>
    </citation>
    <scope>NUCLEOTIDE SEQUENCE [LARGE SCALE GENOMIC DNA]</scope>
</reference>
<evidence type="ECO:0000256" key="1">
    <source>
        <dbReference type="SAM" id="MobiDB-lite"/>
    </source>
</evidence>
<dbReference type="CDD" id="cd00304">
    <property type="entry name" value="RT_like"/>
    <property type="match status" value="1"/>
</dbReference>
<feature type="region of interest" description="Disordered" evidence="1">
    <location>
        <begin position="764"/>
        <end position="800"/>
    </location>
</feature>
<name>A0A2B4RQ45_STYPI</name>
<dbReference type="PROSITE" id="PS50878">
    <property type="entry name" value="RT_POL"/>
    <property type="match status" value="1"/>
</dbReference>
<feature type="domain" description="Reverse transcriptase" evidence="2">
    <location>
        <begin position="1"/>
        <end position="298"/>
    </location>
</feature>